<feature type="domain" description="DDE Tnp4" evidence="3">
    <location>
        <begin position="133"/>
        <end position="275"/>
    </location>
</feature>
<organism evidence="4 5">
    <name type="scientific">Candidatus Collierbacteria bacterium CG1_02_44_10</name>
    <dbReference type="NCBI Taxonomy" id="1805087"/>
    <lineage>
        <taxon>Bacteria</taxon>
        <taxon>Candidatus Collieribacteriota</taxon>
    </lineage>
</organism>
<proteinExistence type="predicted"/>
<gene>
    <name evidence="4" type="ORF">AUJ42_02170</name>
</gene>
<dbReference type="GO" id="GO:0046872">
    <property type="term" value="F:metal ion binding"/>
    <property type="evidence" value="ECO:0007669"/>
    <property type="project" value="UniProtKB-KW"/>
</dbReference>
<comment type="caution">
    <text evidence="4">The sequence shown here is derived from an EMBL/GenBank/DDBJ whole genome shotgun (WGS) entry which is preliminary data.</text>
</comment>
<protein>
    <recommendedName>
        <fullName evidence="3">DDE Tnp4 domain-containing protein</fullName>
    </recommendedName>
</protein>
<name>A0A1J4RYR9_9BACT</name>
<dbReference type="InterPro" id="IPR027806">
    <property type="entry name" value="HARBI1_dom"/>
</dbReference>
<keyword evidence="2" id="KW-0479">Metal-binding</keyword>
<sequence length="299" mass="35229">MGRPYITKVLPMNLLYLLKHSDLFPAVVGMSSENFNKLLPLFDKRYRQSQYHKLWRWDRERLLFILFYYKAYPTFRLAQIIFEVDKETIHRWKVFLEEVFWLTLGYELNLPKRKIRTMAGMLEICPDLSEFIIDATERSVQRPKKNQEFYYSGKKKKHTIKNQIIVHPHTKRILAVSQTVEGKRHDKQLCRDDGTVLRAEPGATCLADLGYVGLQELSSQLKVILPIKKTYKKELPEMDKLTNQTISLIRVRVEHVIGALKHFDILADRYRGRLPSADLPFRNIAAIYNFTRPITKDSC</sequence>
<dbReference type="EMBL" id="MNUK01000053">
    <property type="protein sequence ID" value="OIN91118.1"/>
    <property type="molecule type" value="Genomic_DNA"/>
</dbReference>
<comment type="cofactor">
    <cofactor evidence="1">
        <name>a divalent metal cation</name>
        <dbReference type="ChEBI" id="CHEBI:60240"/>
    </cofactor>
</comment>
<dbReference type="Proteomes" id="UP000182345">
    <property type="component" value="Unassembled WGS sequence"/>
</dbReference>
<evidence type="ECO:0000256" key="2">
    <source>
        <dbReference type="ARBA" id="ARBA00022723"/>
    </source>
</evidence>
<evidence type="ECO:0000256" key="1">
    <source>
        <dbReference type="ARBA" id="ARBA00001968"/>
    </source>
</evidence>
<evidence type="ECO:0000313" key="5">
    <source>
        <dbReference type="Proteomes" id="UP000182345"/>
    </source>
</evidence>
<accession>A0A1J4RYR9</accession>
<evidence type="ECO:0000313" key="4">
    <source>
        <dbReference type="EMBL" id="OIN91118.1"/>
    </source>
</evidence>
<reference evidence="4 5" key="1">
    <citation type="journal article" date="2016" name="Environ. Microbiol.">
        <title>Genomic resolution of a cold subsurface aquifer community provides metabolic insights for novel microbes adapted to high CO concentrations.</title>
        <authorList>
            <person name="Probst A.J."/>
            <person name="Castelle C.J."/>
            <person name="Singh A."/>
            <person name="Brown C.T."/>
            <person name="Anantharaman K."/>
            <person name="Sharon I."/>
            <person name="Hug L.A."/>
            <person name="Burstein D."/>
            <person name="Emerson J.B."/>
            <person name="Thomas B.C."/>
            <person name="Banfield J.F."/>
        </authorList>
    </citation>
    <scope>NUCLEOTIDE SEQUENCE [LARGE SCALE GENOMIC DNA]</scope>
    <source>
        <strain evidence="4">CG1_02_44_10</strain>
    </source>
</reference>
<dbReference type="Pfam" id="PF13359">
    <property type="entry name" value="DDE_Tnp_4"/>
    <property type="match status" value="1"/>
</dbReference>
<evidence type="ECO:0000259" key="3">
    <source>
        <dbReference type="Pfam" id="PF13359"/>
    </source>
</evidence>
<dbReference type="AlphaFoldDB" id="A0A1J4RYR9"/>